<keyword evidence="3" id="KW-1185">Reference proteome</keyword>
<dbReference type="AlphaFoldDB" id="A0AAV4QIF5"/>
<proteinExistence type="predicted"/>
<evidence type="ECO:0000256" key="1">
    <source>
        <dbReference type="SAM" id="MobiDB-lite"/>
    </source>
</evidence>
<reference evidence="2 3" key="1">
    <citation type="submission" date="2021-06" db="EMBL/GenBank/DDBJ databases">
        <title>Caerostris extrusa draft genome.</title>
        <authorList>
            <person name="Kono N."/>
            <person name="Arakawa K."/>
        </authorList>
    </citation>
    <scope>NUCLEOTIDE SEQUENCE [LARGE SCALE GENOMIC DNA]</scope>
</reference>
<feature type="region of interest" description="Disordered" evidence="1">
    <location>
        <begin position="1"/>
        <end position="20"/>
    </location>
</feature>
<dbReference type="EMBL" id="BPLR01006191">
    <property type="protein sequence ID" value="GIY08034.1"/>
    <property type="molecule type" value="Genomic_DNA"/>
</dbReference>
<evidence type="ECO:0000313" key="3">
    <source>
        <dbReference type="Proteomes" id="UP001054945"/>
    </source>
</evidence>
<dbReference type="Proteomes" id="UP001054945">
    <property type="component" value="Unassembled WGS sequence"/>
</dbReference>
<name>A0AAV4QIF5_CAEEX</name>
<accession>A0AAV4QIF5</accession>
<evidence type="ECO:0000313" key="2">
    <source>
        <dbReference type="EMBL" id="GIY08034.1"/>
    </source>
</evidence>
<sequence length="79" mass="8681">MTAVGNVGSRGMSHEAVLDDGSREVTRIEDYGSRRRRWQQLETLAAGKVTRSSGRGCQKWQTATAQVARLEEDGSRGSQ</sequence>
<protein>
    <submittedName>
        <fullName evidence="2">Uncharacterized protein</fullName>
    </submittedName>
</protein>
<gene>
    <name evidence="2" type="ORF">CEXT_173841</name>
</gene>
<organism evidence="2 3">
    <name type="scientific">Caerostris extrusa</name>
    <name type="common">Bark spider</name>
    <name type="synonym">Caerostris bankana</name>
    <dbReference type="NCBI Taxonomy" id="172846"/>
    <lineage>
        <taxon>Eukaryota</taxon>
        <taxon>Metazoa</taxon>
        <taxon>Ecdysozoa</taxon>
        <taxon>Arthropoda</taxon>
        <taxon>Chelicerata</taxon>
        <taxon>Arachnida</taxon>
        <taxon>Araneae</taxon>
        <taxon>Araneomorphae</taxon>
        <taxon>Entelegynae</taxon>
        <taxon>Araneoidea</taxon>
        <taxon>Araneidae</taxon>
        <taxon>Caerostris</taxon>
    </lineage>
</organism>
<comment type="caution">
    <text evidence="2">The sequence shown here is derived from an EMBL/GenBank/DDBJ whole genome shotgun (WGS) entry which is preliminary data.</text>
</comment>